<evidence type="ECO:0000256" key="1">
    <source>
        <dbReference type="SAM" id="Phobius"/>
    </source>
</evidence>
<reference evidence="3" key="1">
    <citation type="journal article" date="2018" name="PLoS Negl. Trop. Dis.">
        <title>An insight into the salivary gland and fat body transcriptome of Panstrongylus lignarius (Hemiptera: Heteroptera), the main vector of Chagas disease in Peru.</title>
        <authorList>
            <person name="Nevoa J.C."/>
            <person name="Mendes M.T."/>
            <person name="da Silva M.V."/>
            <person name="Soares S.C."/>
            <person name="Oliveira C.J.F."/>
            <person name="Ribeiro J.M.C."/>
        </authorList>
    </citation>
    <scope>NUCLEOTIDE SEQUENCE</scope>
</reference>
<dbReference type="EMBL" id="GFTR01001544">
    <property type="protein sequence ID" value="JAW14882.1"/>
    <property type="molecule type" value="Transcribed_RNA"/>
</dbReference>
<keyword evidence="2" id="KW-0732">Signal</keyword>
<keyword evidence="1" id="KW-0812">Transmembrane</keyword>
<name>A0A224Y1J8_9HEMI</name>
<proteinExistence type="predicted"/>
<feature type="chain" id="PRO_5012240057" description="Secreted protein" evidence="2">
    <location>
        <begin position="19"/>
        <end position="99"/>
    </location>
</feature>
<organism evidence="3">
    <name type="scientific">Panstrongylus lignarius</name>
    <dbReference type="NCBI Taxonomy" id="156445"/>
    <lineage>
        <taxon>Eukaryota</taxon>
        <taxon>Metazoa</taxon>
        <taxon>Ecdysozoa</taxon>
        <taxon>Arthropoda</taxon>
        <taxon>Hexapoda</taxon>
        <taxon>Insecta</taxon>
        <taxon>Pterygota</taxon>
        <taxon>Neoptera</taxon>
        <taxon>Paraneoptera</taxon>
        <taxon>Hemiptera</taxon>
        <taxon>Heteroptera</taxon>
        <taxon>Panheteroptera</taxon>
        <taxon>Cimicomorpha</taxon>
        <taxon>Reduviidae</taxon>
        <taxon>Triatominae</taxon>
        <taxon>Panstrongylus</taxon>
    </lineage>
</organism>
<feature type="signal peptide" evidence="2">
    <location>
        <begin position="1"/>
        <end position="18"/>
    </location>
</feature>
<protein>
    <recommendedName>
        <fullName evidence="4">Secreted protein</fullName>
    </recommendedName>
</protein>
<sequence length="99" mass="10282">MALYKCACLATCICLVTAIIGQRGRYLAIRCADLPVVVITKIAAARALAEASTAAIAILWVASIGGIALLTRFEKSSLCQMAASASLQILAIVFTHSNG</sequence>
<keyword evidence="1" id="KW-0472">Membrane</keyword>
<feature type="transmembrane region" description="Helical" evidence="1">
    <location>
        <begin position="51"/>
        <end position="71"/>
    </location>
</feature>
<evidence type="ECO:0000313" key="3">
    <source>
        <dbReference type="EMBL" id="JAW14882.1"/>
    </source>
</evidence>
<evidence type="ECO:0008006" key="4">
    <source>
        <dbReference type="Google" id="ProtNLM"/>
    </source>
</evidence>
<accession>A0A224Y1J8</accession>
<keyword evidence="1" id="KW-1133">Transmembrane helix</keyword>
<evidence type="ECO:0000256" key="2">
    <source>
        <dbReference type="SAM" id="SignalP"/>
    </source>
</evidence>
<dbReference type="AlphaFoldDB" id="A0A224Y1J8"/>